<feature type="transmembrane region" description="Helical" evidence="1">
    <location>
        <begin position="72"/>
        <end position="94"/>
    </location>
</feature>
<dbReference type="OrthoDB" id="9446700at2759"/>
<dbReference type="InParanoid" id="A0A6P3F7F6"/>
<evidence type="ECO:0000313" key="3">
    <source>
        <dbReference type="RefSeq" id="XP_004633608.1"/>
    </source>
</evidence>
<keyword evidence="1" id="KW-1133">Transmembrane helix</keyword>
<protein>
    <submittedName>
        <fullName evidence="3">Transmembrane protein 212</fullName>
    </submittedName>
</protein>
<organism evidence="2 3">
    <name type="scientific">Octodon degus</name>
    <name type="common">Degu</name>
    <name type="synonym">Sciurus degus</name>
    <dbReference type="NCBI Taxonomy" id="10160"/>
    <lineage>
        <taxon>Eukaryota</taxon>
        <taxon>Metazoa</taxon>
        <taxon>Chordata</taxon>
        <taxon>Craniata</taxon>
        <taxon>Vertebrata</taxon>
        <taxon>Euteleostomi</taxon>
        <taxon>Mammalia</taxon>
        <taxon>Eutheria</taxon>
        <taxon>Euarchontoglires</taxon>
        <taxon>Glires</taxon>
        <taxon>Rodentia</taxon>
        <taxon>Hystricomorpha</taxon>
        <taxon>Octodontidae</taxon>
        <taxon>Octodon</taxon>
    </lineage>
</organism>
<feature type="transmembrane region" description="Helical" evidence="1">
    <location>
        <begin position="146"/>
        <end position="167"/>
    </location>
</feature>
<dbReference type="GeneID" id="101581422"/>
<keyword evidence="1" id="KW-0472">Membrane</keyword>
<dbReference type="Proteomes" id="UP000515203">
    <property type="component" value="Unplaced"/>
</dbReference>
<reference evidence="3" key="1">
    <citation type="submission" date="2025-08" db="UniProtKB">
        <authorList>
            <consortium name="RefSeq"/>
        </authorList>
    </citation>
    <scope>IDENTIFICATION</scope>
</reference>
<gene>
    <name evidence="3" type="primary">Tmem212</name>
</gene>
<evidence type="ECO:0000256" key="1">
    <source>
        <dbReference type="SAM" id="Phobius"/>
    </source>
</evidence>
<feature type="transmembrane region" description="Helical" evidence="1">
    <location>
        <begin position="42"/>
        <end position="63"/>
    </location>
</feature>
<dbReference type="RefSeq" id="XP_004633608.1">
    <property type="nucleotide sequence ID" value="XM_004633551.2"/>
</dbReference>
<feature type="transmembrane region" description="Helical" evidence="1">
    <location>
        <begin position="12"/>
        <end position="36"/>
    </location>
</feature>
<proteinExistence type="predicted"/>
<sequence>MKFLYQTAGQILIIVGSLSVFSGVIAFFPVFSYKLWFTGWSVWIACPIWNGALAITAGILLLLSSKQWTQRYLWEACFSFVILSIMGCPLHFAIALESAFLGPYCFYSFSGVAGTNYLGYAVAFPFPYTKFPLVCVDPLHYEEYHLTLQALDLCLSFALFCTSLTVFMKISARLIQNGHIHVSFNQREPRALPITANKMENLTQK</sequence>
<evidence type="ECO:0000313" key="2">
    <source>
        <dbReference type="Proteomes" id="UP000515203"/>
    </source>
</evidence>
<accession>A0A6P3F7F6</accession>
<keyword evidence="2" id="KW-1185">Reference proteome</keyword>
<dbReference type="AlphaFoldDB" id="A0A6P3F7F6"/>
<dbReference type="CTD" id="389177"/>
<name>A0A6P3F7F6_OCTDE</name>
<keyword evidence="1 3" id="KW-0812">Transmembrane</keyword>